<dbReference type="EMBL" id="QGNW01000188">
    <property type="protein sequence ID" value="RVW87005.1"/>
    <property type="molecule type" value="Genomic_DNA"/>
</dbReference>
<proteinExistence type="predicted"/>
<sequence>MGRFGLFLMMLFFLHAFLNLQKNLLVSGLKQEKVEEKGKMEGAIFRKMMRFGGERIVRRHAFHGGHGGAGGHDSSARGTGAHGRPHRSGSNSCSSNLMHLTALAFLPLATSFLNFIFHA</sequence>
<feature type="chain" id="PRO_5019157516" evidence="2">
    <location>
        <begin position="17"/>
        <end position="119"/>
    </location>
</feature>
<keyword evidence="2" id="KW-0732">Signal</keyword>
<evidence type="ECO:0000313" key="3">
    <source>
        <dbReference type="EMBL" id="RVW87005.1"/>
    </source>
</evidence>
<organism evidence="3 4">
    <name type="scientific">Vitis vinifera</name>
    <name type="common">Grape</name>
    <dbReference type="NCBI Taxonomy" id="29760"/>
    <lineage>
        <taxon>Eukaryota</taxon>
        <taxon>Viridiplantae</taxon>
        <taxon>Streptophyta</taxon>
        <taxon>Embryophyta</taxon>
        <taxon>Tracheophyta</taxon>
        <taxon>Spermatophyta</taxon>
        <taxon>Magnoliopsida</taxon>
        <taxon>eudicotyledons</taxon>
        <taxon>Gunneridae</taxon>
        <taxon>Pentapetalae</taxon>
        <taxon>rosids</taxon>
        <taxon>Vitales</taxon>
        <taxon>Vitaceae</taxon>
        <taxon>Viteae</taxon>
        <taxon>Vitis</taxon>
    </lineage>
</organism>
<comment type="caution">
    <text evidence="3">The sequence shown here is derived from an EMBL/GenBank/DDBJ whole genome shotgun (WGS) entry which is preliminary data.</text>
</comment>
<evidence type="ECO:0000256" key="2">
    <source>
        <dbReference type="SAM" id="SignalP"/>
    </source>
</evidence>
<evidence type="ECO:0000256" key="1">
    <source>
        <dbReference type="SAM" id="MobiDB-lite"/>
    </source>
</evidence>
<accession>A0A438HRD1</accession>
<dbReference type="Proteomes" id="UP000288805">
    <property type="component" value="Unassembled WGS sequence"/>
</dbReference>
<gene>
    <name evidence="3" type="ORF">CK203_043542</name>
</gene>
<evidence type="ECO:0000313" key="4">
    <source>
        <dbReference type="Proteomes" id="UP000288805"/>
    </source>
</evidence>
<feature type="region of interest" description="Disordered" evidence="1">
    <location>
        <begin position="65"/>
        <end position="91"/>
    </location>
</feature>
<name>A0A438HRD1_VITVI</name>
<feature type="signal peptide" evidence="2">
    <location>
        <begin position="1"/>
        <end position="16"/>
    </location>
</feature>
<dbReference type="AlphaFoldDB" id="A0A438HRD1"/>
<protein>
    <submittedName>
        <fullName evidence="3">Uncharacterized protein</fullName>
    </submittedName>
</protein>
<reference evidence="3 4" key="1">
    <citation type="journal article" date="2018" name="PLoS Genet.">
        <title>Population sequencing reveals clonal diversity and ancestral inbreeding in the grapevine cultivar Chardonnay.</title>
        <authorList>
            <person name="Roach M.J."/>
            <person name="Johnson D.L."/>
            <person name="Bohlmann J."/>
            <person name="van Vuuren H.J."/>
            <person name="Jones S.J."/>
            <person name="Pretorius I.S."/>
            <person name="Schmidt S.A."/>
            <person name="Borneman A.R."/>
        </authorList>
    </citation>
    <scope>NUCLEOTIDE SEQUENCE [LARGE SCALE GENOMIC DNA]</scope>
    <source>
        <strain evidence="4">cv. Chardonnay</strain>
        <tissue evidence="3">Leaf</tissue>
    </source>
</reference>